<protein>
    <submittedName>
        <fullName evidence="1">Serine/threonine-protein kinase CtkA</fullName>
        <ecNumber evidence="1">2.7.11.1</ecNumber>
    </submittedName>
</protein>
<proteinExistence type="predicted"/>
<sequence length="219" mass="25384">MSAKEYDLLKKRNRAAGLSASAWLMRQMETNRPVLFREAETRQAIAFMNEAGREINAIARDFNSGYGTAEQLKYAVRRLSQVYQRLHELRKKGCPQADDEIMRSVLTNKGDRDHRIYEIPTSAITLEGKKIRYFDFISSLRDEGCNRALRRIVPRIDMDKIGKLIYDTPFLSDLQRQFYLTMLAERKAKILDFALEKLEQAKDGPLPAKHKAGKDRDVR</sequence>
<dbReference type="GO" id="GO:0004674">
    <property type="term" value="F:protein serine/threonine kinase activity"/>
    <property type="evidence" value="ECO:0007669"/>
    <property type="project" value="UniProtKB-EC"/>
</dbReference>
<keyword evidence="1" id="KW-0808">Transferase</keyword>
<name>A0A6N3BK43_FLAPL</name>
<dbReference type="Gene3D" id="1.10.1070.20">
    <property type="match status" value="1"/>
</dbReference>
<keyword evidence="1" id="KW-0418">Kinase</keyword>
<dbReference type="AlphaFoldDB" id="A0A6N3BK43"/>
<reference evidence="1" key="1">
    <citation type="submission" date="2019-11" db="EMBL/GenBank/DDBJ databases">
        <authorList>
            <person name="Feng L."/>
        </authorList>
    </citation>
    <scope>NUCLEOTIDE SEQUENCE</scope>
    <source>
        <strain evidence="1">FplautiiLFYP42</strain>
    </source>
</reference>
<gene>
    <name evidence="1" type="primary">ctkA_2</name>
    <name evidence="1" type="ORF">FPLFYP42_01201</name>
</gene>
<accession>A0A6N3BK43</accession>
<evidence type="ECO:0000313" key="1">
    <source>
        <dbReference type="EMBL" id="VYU05120.1"/>
    </source>
</evidence>
<dbReference type="EC" id="2.7.11.1" evidence="1"/>
<organism evidence="1">
    <name type="scientific">Flavonifractor plautii</name>
    <name type="common">Fusobacterium plautii</name>
    <dbReference type="NCBI Taxonomy" id="292800"/>
    <lineage>
        <taxon>Bacteria</taxon>
        <taxon>Bacillati</taxon>
        <taxon>Bacillota</taxon>
        <taxon>Clostridia</taxon>
        <taxon>Eubacteriales</taxon>
        <taxon>Oscillospiraceae</taxon>
        <taxon>Flavonifractor</taxon>
    </lineage>
</organism>
<dbReference type="EMBL" id="CACRUB010000021">
    <property type="protein sequence ID" value="VYU05120.1"/>
    <property type="molecule type" value="Genomic_DNA"/>
</dbReference>